<dbReference type="Proteomes" id="UP001497457">
    <property type="component" value="Chromosome 16b"/>
</dbReference>
<sequence length="269" mass="29379">MPSKASMLVRIARAARSAAAATSRFAHVALQAALSPRADATAAASHSLDRAGAGDLLLHRSAAGSSPHAMAVAPPPAMDAPNHPVDGYIGPGIRLKDVRMPNAIPKFAAEEEDLESDEALWALYERWCKALNQKRDHDEMVSRFNKFKNIALHVHRTNNANLPYKLAVNKFADGKRMEKRANPDRHDAMVARKAGKSSVLCRPGDRFLREVYADFKVVNGKVFVIYPNGSKAGKGCFEELSVEYEVFAGRLFVDLPEGHELVVPSADLL</sequence>
<dbReference type="InterPro" id="IPR013201">
    <property type="entry name" value="Prot_inhib_I29"/>
</dbReference>
<dbReference type="Pfam" id="PF08246">
    <property type="entry name" value="Inhibitor_I29"/>
    <property type="match status" value="1"/>
</dbReference>
<name>A0ABC8YIM2_9POAL</name>
<dbReference type="AlphaFoldDB" id="A0ABC8YIM2"/>
<reference evidence="2 3" key="2">
    <citation type="submission" date="2024-10" db="EMBL/GenBank/DDBJ databases">
        <authorList>
            <person name="Ryan C."/>
        </authorList>
    </citation>
    <scope>NUCLEOTIDE SEQUENCE [LARGE SCALE GENOMIC DNA]</scope>
</reference>
<gene>
    <name evidence="2" type="ORF">URODEC1_LOCUS34089</name>
</gene>
<protein>
    <recommendedName>
        <fullName evidence="1">Cathepsin propeptide inhibitor domain-containing protein</fullName>
    </recommendedName>
</protein>
<feature type="domain" description="Cathepsin propeptide inhibitor" evidence="1">
    <location>
        <begin position="124"/>
        <end position="175"/>
    </location>
</feature>
<proteinExistence type="predicted"/>
<keyword evidence="3" id="KW-1185">Reference proteome</keyword>
<evidence type="ECO:0000259" key="1">
    <source>
        <dbReference type="Pfam" id="PF08246"/>
    </source>
</evidence>
<accession>A0ABC8YIM2</accession>
<evidence type="ECO:0000313" key="2">
    <source>
        <dbReference type="EMBL" id="CAL4943302.1"/>
    </source>
</evidence>
<dbReference type="EMBL" id="OZ075126">
    <property type="protein sequence ID" value="CAL4943302.1"/>
    <property type="molecule type" value="Genomic_DNA"/>
</dbReference>
<evidence type="ECO:0000313" key="3">
    <source>
        <dbReference type="Proteomes" id="UP001497457"/>
    </source>
</evidence>
<organism evidence="2 3">
    <name type="scientific">Urochloa decumbens</name>
    <dbReference type="NCBI Taxonomy" id="240449"/>
    <lineage>
        <taxon>Eukaryota</taxon>
        <taxon>Viridiplantae</taxon>
        <taxon>Streptophyta</taxon>
        <taxon>Embryophyta</taxon>
        <taxon>Tracheophyta</taxon>
        <taxon>Spermatophyta</taxon>
        <taxon>Magnoliopsida</taxon>
        <taxon>Liliopsida</taxon>
        <taxon>Poales</taxon>
        <taxon>Poaceae</taxon>
        <taxon>PACMAD clade</taxon>
        <taxon>Panicoideae</taxon>
        <taxon>Panicodae</taxon>
        <taxon>Paniceae</taxon>
        <taxon>Melinidinae</taxon>
        <taxon>Urochloa</taxon>
    </lineage>
</organism>
<reference evidence="3" key="1">
    <citation type="submission" date="2024-06" db="EMBL/GenBank/DDBJ databases">
        <authorList>
            <person name="Ryan C."/>
        </authorList>
    </citation>
    <scope>NUCLEOTIDE SEQUENCE [LARGE SCALE GENOMIC DNA]</scope>
</reference>
<dbReference type="Gene3D" id="1.10.287.2250">
    <property type="match status" value="1"/>
</dbReference>